<evidence type="ECO:0000313" key="2">
    <source>
        <dbReference type="Proteomes" id="UP000279959"/>
    </source>
</evidence>
<dbReference type="Gene3D" id="3.40.50.1820">
    <property type="entry name" value="alpha/beta hydrolase"/>
    <property type="match status" value="1"/>
</dbReference>
<dbReference type="AlphaFoldDB" id="A0A494WDE3"/>
<dbReference type="SUPFAM" id="SSF53474">
    <property type="entry name" value="alpha/beta-Hydrolases"/>
    <property type="match status" value="1"/>
</dbReference>
<dbReference type="InterPro" id="IPR029058">
    <property type="entry name" value="AB_hydrolase_fold"/>
</dbReference>
<organism evidence="1 2">
    <name type="scientific">Sphingobium amiense</name>
    <dbReference type="NCBI Taxonomy" id="135719"/>
    <lineage>
        <taxon>Bacteria</taxon>
        <taxon>Pseudomonadati</taxon>
        <taxon>Pseudomonadota</taxon>
        <taxon>Alphaproteobacteria</taxon>
        <taxon>Sphingomonadales</taxon>
        <taxon>Sphingomonadaceae</taxon>
        <taxon>Sphingobium</taxon>
    </lineage>
</organism>
<evidence type="ECO:0008006" key="3">
    <source>
        <dbReference type="Google" id="ProtNLM"/>
    </source>
</evidence>
<dbReference type="RefSeq" id="WP_066701191.1">
    <property type="nucleotide sequence ID" value="NZ_AP018664.1"/>
</dbReference>
<sequence>MAEIAVEGKRHTQHQVSAPGVGVIDFPGLPEGTQTRILPFKAADGVPSRGVLYTRGGEKTVVCFSHPRADMSQHYVIPHVLEAGYAAYGHQCRGLNNDVDCEHEKIVQDLAAGFRFLKEEMGFEKIVLVGNSGGGGLFTFYQEQASKTPGERLTDTAAGEPLDLNSIEMPRADGLIMMATHPGEGALMLSVIDPSVVNEDDPLSVDPALDMYNPANGYREPPESSRYAPEFLERYRAAQAARVARLDAKARGWIAENAFYKAKMAEPGFADLPVEEQHFIRRRAVAGRYMIIYRTEANPAYCDLSLHSWESRREVGSVATTDVMRGNYGPGGFSRYITPRAWLSSWSTASRANVLRNLGSIHEPLLMLAYRGDNVCFPDDNKAQVDACPSTDKTMDFIDGDHYGLPLTERDKGMAIIVKWLKMRFPAAS</sequence>
<evidence type="ECO:0000313" key="1">
    <source>
        <dbReference type="EMBL" id="BBD98399.1"/>
    </source>
</evidence>
<reference evidence="1 2" key="1">
    <citation type="submission" date="2018-05" db="EMBL/GenBank/DDBJ databases">
        <title>Complete Genome Sequence of the Nonylphenol-Degrading Bacterium Sphingobium amiense DSM 16289T.</title>
        <authorList>
            <person name="Ootsuka M."/>
            <person name="Nishizawa T."/>
            <person name="Ohta H."/>
        </authorList>
    </citation>
    <scope>NUCLEOTIDE SEQUENCE [LARGE SCALE GENOMIC DNA]</scope>
    <source>
        <strain evidence="1 2">DSM 16289</strain>
    </source>
</reference>
<dbReference type="EMBL" id="AP018664">
    <property type="protein sequence ID" value="BBD98399.1"/>
    <property type="molecule type" value="Genomic_DNA"/>
</dbReference>
<keyword evidence="2" id="KW-1185">Reference proteome</keyword>
<dbReference type="Proteomes" id="UP000279959">
    <property type="component" value="Chromosome"/>
</dbReference>
<dbReference type="KEGG" id="sami:SAMIE_1019000"/>
<accession>A0A494WDE3</accession>
<proteinExistence type="predicted"/>
<gene>
    <name evidence="1" type="ORF">SAMIE_1019000</name>
</gene>
<name>A0A494WDE3_9SPHN</name>
<protein>
    <recommendedName>
        <fullName evidence="3">Alpha/beta hydrolase</fullName>
    </recommendedName>
</protein>